<dbReference type="AlphaFoldDB" id="A0A1E1KIL1"/>
<evidence type="ECO:0000313" key="2">
    <source>
        <dbReference type="EMBL" id="CZS97876.1"/>
    </source>
</evidence>
<sequence>MHASLCQNMSAYYYDFEVDLYGALYLAGKESSIHAGGEEEEEKSLTCNTSFG</sequence>
<name>A0A1E1KIL1_9HELO</name>
<reference evidence="3" key="1">
    <citation type="submission" date="2016-03" db="EMBL/GenBank/DDBJ databases">
        <authorList>
            <person name="Guldener U."/>
        </authorList>
    </citation>
    <scope>NUCLEOTIDE SEQUENCE [LARGE SCALE GENOMIC DNA]</scope>
    <source>
        <strain evidence="3">04CH-RAC-A.6.1</strain>
    </source>
</reference>
<feature type="region of interest" description="Disordered" evidence="1">
    <location>
        <begin position="33"/>
        <end position="52"/>
    </location>
</feature>
<evidence type="ECO:0000256" key="1">
    <source>
        <dbReference type="SAM" id="MobiDB-lite"/>
    </source>
</evidence>
<dbReference type="Proteomes" id="UP000178912">
    <property type="component" value="Unassembled WGS sequence"/>
</dbReference>
<accession>A0A1E1KIL1</accession>
<keyword evidence="3" id="KW-1185">Reference proteome</keyword>
<dbReference type="EMBL" id="FJUX01000033">
    <property type="protein sequence ID" value="CZS97876.1"/>
    <property type="molecule type" value="Genomic_DNA"/>
</dbReference>
<proteinExistence type="predicted"/>
<protein>
    <submittedName>
        <fullName evidence="2">Uncharacterized protein</fullName>
    </submittedName>
</protein>
<gene>
    <name evidence="2" type="ORF">RAG0_06758</name>
</gene>
<organism evidence="2 3">
    <name type="scientific">Rhynchosporium agropyri</name>
    <dbReference type="NCBI Taxonomy" id="914238"/>
    <lineage>
        <taxon>Eukaryota</taxon>
        <taxon>Fungi</taxon>
        <taxon>Dikarya</taxon>
        <taxon>Ascomycota</taxon>
        <taxon>Pezizomycotina</taxon>
        <taxon>Leotiomycetes</taxon>
        <taxon>Helotiales</taxon>
        <taxon>Ploettnerulaceae</taxon>
        <taxon>Rhynchosporium</taxon>
    </lineage>
</organism>
<evidence type="ECO:0000313" key="3">
    <source>
        <dbReference type="Proteomes" id="UP000178912"/>
    </source>
</evidence>